<keyword evidence="7" id="KW-0479">Metal-binding</keyword>
<dbReference type="GO" id="GO:0004497">
    <property type="term" value="F:monooxygenase activity"/>
    <property type="evidence" value="ECO:0007669"/>
    <property type="project" value="UniProtKB-KW"/>
</dbReference>
<evidence type="ECO:0000256" key="5">
    <source>
        <dbReference type="ARBA" id="ARBA00022617"/>
    </source>
</evidence>
<evidence type="ECO:0000256" key="10">
    <source>
        <dbReference type="ARBA" id="ARBA00023004"/>
    </source>
</evidence>
<evidence type="ECO:0000256" key="6">
    <source>
        <dbReference type="ARBA" id="ARBA00022692"/>
    </source>
</evidence>
<keyword evidence="11" id="KW-0503">Monooxygenase</keyword>
<dbReference type="GO" id="GO:0016705">
    <property type="term" value="F:oxidoreductase activity, acting on paired donors, with incorporation or reduction of molecular oxygen"/>
    <property type="evidence" value="ECO:0007669"/>
    <property type="project" value="InterPro"/>
</dbReference>
<evidence type="ECO:0000256" key="4">
    <source>
        <dbReference type="ARBA" id="ARBA00010617"/>
    </source>
</evidence>
<keyword evidence="12 13" id="KW-0472">Membrane</keyword>
<evidence type="ECO:0000256" key="3">
    <source>
        <dbReference type="ARBA" id="ARBA00005179"/>
    </source>
</evidence>
<keyword evidence="6 13" id="KW-0812">Transmembrane</keyword>
<comment type="similarity">
    <text evidence="4">Belongs to the cytochrome P450 family.</text>
</comment>
<dbReference type="InterPro" id="IPR001128">
    <property type="entry name" value="Cyt_P450"/>
</dbReference>
<name>A0A8H7NY56_9APHY</name>
<evidence type="ECO:0000256" key="2">
    <source>
        <dbReference type="ARBA" id="ARBA00004167"/>
    </source>
</evidence>
<dbReference type="InterPro" id="IPR050364">
    <property type="entry name" value="Cytochrome_P450_fung"/>
</dbReference>
<evidence type="ECO:0000256" key="13">
    <source>
        <dbReference type="SAM" id="Phobius"/>
    </source>
</evidence>
<dbReference type="Pfam" id="PF00067">
    <property type="entry name" value="p450"/>
    <property type="match status" value="1"/>
</dbReference>
<dbReference type="PRINTS" id="PR00463">
    <property type="entry name" value="EP450I"/>
</dbReference>
<evidence type="ECO:0000256" key="11">
    <source>
        <dbReference type="ARBA" id="ARBA00023033"/>
    </source>
</evidence>
<keyword evidence="5" id="KW-0349">Heme</keyword>
<dbReference type="InterPro" id="IPR036396">
    <property type="entry name" value="Cyt_P450_sf"/>
</dbReference>
<evidence type="ECO:0000256" key="12">
    <source>
        <dbReference type="ARBA" id="ARBA00023136"/>
    </source>
</evidence>
<reference evidence="14" key="1">
    <citation type="submission" date="2020-11" db="EMBL/GenBank/DDBJ databases">
        <authorList>
            <person name="Koelle M."/>
            <person name="Horta M.A.C."/>
            <person name="Nowrousian M."/>
            <person name="Ohm R.A."/>
            <person name="Benz P."/>
            <person name="Pilgard A."/>
        </authorList>
    </citation>
    <scope>NUCLEOTIDE SEQUENCE</scope>
    <source>
        <strain evidence="14">FPRL280</strain>
    </source>
</reference>
<evidence type="ECO:0000256" key="8">
    <source>
        <dbReference type="ARBA" id="ARBA00022989"/>
    </source>
</evidence>
<comment type="pathway">
    <text evidence="3">Secondary metabolite biosynthesis.</text>
</comment>
<evidence type="ECO:0008006" key="16">
    <source>
        <dbReference type="Google" id="ProtNLM"/>
    </source>
</evidence>
<dbReference type="EMBL" id="JADOXO010000205">
    <property type="protein sequence ID" value="KAF9809439.1"/>
    <property type="molecule type" value="Genomic_DNA"/>
</dbReference>
<dbReference type="Proteomes" id="UP000639403">
    <property type="component" value="Unassembled WGS sequence"/>
</dbReference>
<organism evidence="14 15">
    <name type="scientific">Rhodonia placenta</name>
    <dbReference type="NCBI Taxonomy" id="104341"/>
    <lineage>
        <taxon>Eukaryota</taxon>
        <taxon>Fungi</taxon>
        <taxon>Dikarya</taxon>
        <taxon>Basidiomycota</taxon>
        <taxon>Agaricomycotina</taxon>
        <taxon>Agaricomycetes</taxon>
        <taxon>Polyporales</taxon>
        <taxon>Adustoporiaceae</taxon>
        <taxon>Rhodonia</taxon>
    </lineage>
</organism>
<sequence>MDHTTLVVSAMTLLAALVLYELSTYYKQRSMPQGPFRWPLIGNILQVSQVHPWLTYSCWAKVYGDIIHLDALGQHIIVINSAKVARELLDKRSAIYSGRPHLVRTMSLVGFDSSLVMQPYGDKLRQQRRFISQDFSVAAVPRYYDIQEAVARRLVLGVINDPGSLESQIKINIASIIILVMYGYTVKGTDDPFITRSLEAMDNFNASMTPGVWIVDMIPQLKYLPSWTPGATFLKTAKAWRKHLFTTNWMAYLWSKENLADGTARVPNLCASVLTEMEGKVTPQLEESLSWRSPFIPHYCTPQNISTILSFILAMLRFPDVQKKA</sequence>
<dbReference type="PANTHER" id="PTHR46300">
    <property type="entry name" value="P450, PUTATIVE (EUROFUNG)-RELATED-RELATED"/>
    <property type="match status" value="1"/>
</dbReference>
<reference evidence="14" key="2">
    <citation type="journal article" name="Front. Microbiol.">
        <title>Degradative Capacity of Two Strains of Rhodonia placenta: From Phenotype to Genotype.</title>
        <authorList>
            <person name="Kolle M."/>
            <person name="Horta M.A.C."/>
            <person name="Nowrousian M."/>
            <person name="Ohm R.A."/>
            <person name="Benz J.P."/>
            <person name="Pilgard A."/>
        </authorList>
    </citation>
    <scope>NUCLEOTIDE SEQUENCE</scope>
    <source>
        <strain evidence="14">FPRL280</strain>
    </source>
</reference>
<comment type="subcellular location">
    <subcellularLocation>
        <location evidence="2">Membrane</location>
        <topology evidence="2">Single-pass membrane protein</topology>
    </subcellularLocation>
</comment>
<keyword evidence="8 13" id="KW-1133">Transmembrane helix</keyword>
<comment type="caution">
    <text evidence="14">The sequence shown here is derived from an EMBL/GenBank/DDBJ whole genome shotgun (WGS) entry which is preliminary data.</text>
</comment>
<dbReference type="Gene3D" id="1.10.630.10">
    <property type="entry name" value="Cytochrome P450"/>
    <property type="match status" value="1"/>
</dbReference>
<dbReference type="GO" id="GO:0005506">
    <property type="term" value="F:iron ion binding"/>
    <property type="evidence" value="ECO:0007669"/>
    <property type="project" value="InterPro"/>
</dbReference>
<comment type="cofactor">
    <cofactor evidence="1">
        <name>heme</name>
        <dbReference type="ChEBI" id="CHEBI:30413"/>
    </cofactor>
</comment>
<keyword evidence="9" id="KW-0560">Oxidoreductase</keyword>
<dbReference type="GO" id="GO:0016020">
    <property type="term" value="C:membrane"/>
    <property type="evidence" value="ECO:0007669"/>
    <property type="project" value="UniProtKB-SubCell"/>
</dbReference>
<evidence type="ECO:0000313" key="14">
    <source>
        <dbReference type="EMBL" id="KAF9809439.1"/>
    </source>
</evidence>
<dbReference type="AlphaFoldDB" id="A0A8H7NY56"/>
<evidence type="ECO:0000256" key="9">
    <source>
        <dbReference type="ARBA" id="ARBA00023002"/>
    </source>
</evidence>
<accession>A0A8H7NY56</accession>
<feature type="transmembrane region" description="Helical" evidence="13">
    <location>
        <begin position="6"/>
        <end position="26"/>
    </location>
</feature>
<keyword evidence="10" id="KW-0408">Iron</keyword>
<evidence type="ECO:0000256" key="7">
    <source>
        <dbReference type="ARBA" id="ARBA00022723"/>
    </source>
</evidence>
<proteinExistence type="inferred from homology"/>
<gene>
    <name evidence="14" type="ORF">IEO21_07391</name>
</gene>
<dbReference type="GO" id="GO:0020037">
    <property type="term" value="F:heme binding"/>
    <property type="evidence" value="ECO:0007669"/>
    <property type="project" value="InterPro"/>
</dbReference>
<evidence type="ECO:0000313" key="15">
    <source>
        <dbReference type="Proteomes" id="UP000639403"/>
    </source>
</evidence>
<dbReference type="SUPFAM" id="SSF48264">
    <property type="entry name" value="Cytochrome P450"/>
    <property type="match status" value="1"/>
</dbReference>
<evidence type="ECO:0000256" key="1">
    <source>
        <dbReference type="ARBA" id="ARBA00001971"/>
    </source>
</evidence>
<protein>
    <recommendedName>
        <fullName evidence="16">Cytochrome P450</fullName>
    </recommendedName>
</protein>
<dbReference type="InterPro" id="IPR002401">
    <property type="entry name" value="Cyt_P450_E_grp-I"/>
</dbReference>
<dbReference type="PANTHER" id="PTHR46300:SF7">
    <property type="entry name" value="P450, PUTATIVE (EUROFUNG)-RELATED"/>
    <property type="match status" value="1"/>
</dbReference>